<dbReference type="InterPro" id="IPR010982">
    <property type="entry name" value="Lambda_DNA-bd_dom_sf"/>
</dbReference>
<dbReference type="PANTHER" id="PTHR30146">
    <property type="entry name" value="LACI-RELATED TRANSCRIPTIONAL REPRESSOR"/>
    <property type="match status" value="1"/>
</dbReference>
<name>A0ABS5A8V1_9PSEU</name>
<evidence type="ECO:0000256" key="1">
    <source>
        <dbReference type="ARBA" id="ARBA00023015"/>
    </source>
</evidence>
<organism evidence="5 6">
    <name type="scientific">Crossiella equi</name>
    <dbReference type="NCBI Taxonomy" id="130796"/>
    <lineage>
        <taxon>Bacteria</taxon>
        <taxon>Bacillati</taxon>
        <taxon>Actinomycetota</taxon>
        <taxon>Actinomycetes</taxon>
        <taxon>Pseudonocardiales</taxon>
        <taxon>Pseudonocardiaceae</taxon>
        <taxon>Crossiella</taxon>
    </lineage>
</organism>
<dbReference type="Pfam" id="PF00356">
    <property type="entry name" value="LacI"/>
    <property type="match status" value="1"/>
</dbReference>
<dbReference type="PANTHER" id="PTHR30146:SF109">
    <property type="entry name" value="HTH-TYPE TRANSCRIPTIONAL REGULATOR GALS"/>
    <property type="match status" value="1"/>
</dbReference>
<gene>
    <name evidence="5" type="ORF">JOF53_001022</name>
</gene>
<proteinExistence type="predicted"/>
<evidence type="ECO:0000256" key="3">
    <source>
        <dbReference type="ARBA" id="ARBA00023163"/>
    </source>
</evidence>
<dbReference type="CDD" id="cd06267">
    <property type="entry name" value="PBP1_LacI_sugar_binding-like"/>
    <property type="match status" value="1"/>
</dbReference>
<evidence type="ECO:0000259" key="4">
    <source>
        <dbReference type="PROSITE" id="PS50932"/>
    </source>
</evidence>
<keyword evidence="1" id="KW-0805">Transcription regulation</keyword>
<dbReference type="GO" id="GO:0003677">
    <property type="term" value="F:DNA binding"/>
    <property type="evidence" value="ECO:0007669"/>
    <property type="project" value="UniProtKB-KW"/>
</dbReference>
<dbReference type="EMBL" id="JAGIOO010000001">
    <property type="protein sequence ID" value="MBP2472150.1"/>
    <property type="molecule type" value="Genomic_DNA"/>
</dbReference>
<keyword evidence="3" id="KW-0804">Transcription</keyword>
<reference evidence="5 6" key="1">
    <citation type="submission" date="2021-03" db="EMBL/GenBank/DDBJ databases">
        <title>Sequencing the genomes of 1000 actinobacteria strains.</title>
        <authorList>
            <person name="Klenk H.-P."/>
        </authorList>
    </citation>
    <scope>NUCLEOTIDE SEQUENCE [LARGE SCALE GENOMIC DNA]</scope>
    <source>
        <strain evidence="5 6">DSM 44580</strain>
    </source>
</reference>
<protein>
    <submittedName>
        <fullName evidence="5">DNA-binding LacI/PurR family transcriptional regulator</fullName>
    </submittedName>
</protein>
<keyword evidence="6" id="KW-1185">Reference proteome</keyword>
<sequence>MPLSRRQPEERVTLEVVARVAGVSRATVSRVVNGKASVDENLRQAVERAISETGYLPNLAARSLVTRRADAIALVLPEEARILGDPFFGRVVSGVTSVLSPLGMHLVLMMTGKDTREQVISDLRQGRLDGVILIHTDAQDQLPAQLVKNRLPAVLSGRPFHPTRITCVDVDQITGAALAVRHLHGLGRRRIATITGPLTHMAGQDRLTGFREGMASVGLSPATVVEGDFSPESGADGMARLLADTPEVDGVFIASDLMSQGALPVLRRHGRRIPEDVAVVGFDDSTAALSCDPPLTTVRQPVEDMAAEMARQVLTRVDDPDIPPAMVMFDPTLVCRDSA</sequence>
<dbReference type="Gene3D" id="1.10.260.40">
    <property type="entry name" value="lambda repressor-like DNA-binding domains"/>
    <property type="match status" value="1"/>
</dbReference>
<dbReference type="PROSITE" id="PS50932">
    <property type="entry name" value="HTH_LACI_2"/>
    <property type="match status" value="1"/>
</dbReference>
<dbReference type="SUPFAM" id="SSF47413">
    <property type="entry name" value="lambda repressor-like DNA-binding domains"/>
    <property type="match status" value="1"/>
</dbReference>
<comment type="caution">
    <text evidence="5">The sequence shown here is derived from an EMBL/GenBank/DDBJ whole genome shotgun (WGS) entry which is preliminary data.</text>
</comment>
<dbReference type="Proteomes" id="UP001519363">
    <property type="component" value="Unassembled WGS sequence"/>
</dbReference>
<dbReference type="RefSeq" id="WP_249044253.1">
    <property type="nucleotide sequence ID" value="NZ_JAGIOO010000001.1"/>
</dbReference>
<dbReference type="Pfam" id="PF13377">
    <property type="entry name" value="Peripla_BP_3"/>
    <property type="match status" value="1"/>
</dbReference>
<evidence type="ECO:0000313" key="5">
    <source>
        <dbReference type="EMBL" id="MBP2472150.1"/>
    </source>
</evidence>
<dbReference type="SUPFAM" id="SSF53822">
    <property type="entry name" value="Periplasmic binding protein-like I"/>
    <property type="match status" value="1"/>
</dbReference>
<feature type="domain" description="HTH lacI-type" evidence="4">
    <location>
        <begin position="12"/>
        <end position="66"/>
    </location>
</feature>
<dbReference type="InterPro" id="IPR028082">
    <property type="entry name" value="Peripla_BP_I"/>
</dbReference>
<accession>A0ABS5A8V1</accession>
<dbReference type="SMART" id="SM00354">
    <property type="entry name" value="HTH_LACI"/>
    <property type="match status" value="1"/>
</dbReference>
<dbReference type="CDD" id="cd01392">
    <property type="entry name" value="HTH_LacI"/>
    <property type="match status" value="1"/>
</dbReference>
<dbReference type="InterPro" id="IPR046335">
    <property type="entry name" value="LacI/GalR-like_sensor"/>
</dbReference>
<dbReference type="InterPro" id="IPR000843">
    <property type="entry name" value="HTH_LacI"/>
</dbReference>
<keyword evidence="2 5" id="KW-0238">DNA-binding</keyword>
<evidence type="ECO:0000313" key="6">
    <source>
        <dbReference type="Proteomes" id="UP001519363"/>
    </source>
</evidence>
<dbReference type="Gene3D" id="3.40.50.2300">
    <property type="match status" value="2"/>
</dbReference>
<evidence type="ECO:0000256" key="2">
    <source>
        <dbReference type="ARBA" id="ARBA00023125"/>
    </source>
</evidence>